<evidence type="ECO:0000256" key="1">
    <source>
        <dbReference type="ARBA" id="ARBA00000085"/>
    </source>
</evidence>
<sequence>MMPSFGRRHGAPPTSPYAALEALQRNLRRERRVFALLTGLLILAALCMAAAALGGIGFSALRAQALEANTLSAKANARLDRLYTLLGSAGVVLVLETASTSKAPLSAEPTSRCATTFEGMDGSPDLRAVCEHMAGVLERVSSAVPIMLLRADGSAAYSRGVALEGSHLRPVEAARTLADAALLQITTHGLDPVAAARGIKVAWFRPPEALGFPRDLVLGALPVLRNGTLYAFTITSVDLDSLLIAASTSVPSITPTLFGADGIMLAGPLPPADAQSLDRRLANLAPGNFHVLPRFGVALREAPLVHGFGHFLVALSWGELFAITRTPVIIVLMLTAALIAMLTLLSRYWNRRVLTRTYDEATRALEGELLNHLLVHATPVGLCIVRRSNFEIVVANQMVRDVLGIDAHATRLPNAVCVAFEQHGPWPGPAKHDDETTVYELPYSLERPGKEALHLAITYAPATMHHEAVLFCAIADMSERYEAERLLREAKRMSDEAARAKVSFFAAMSHEIRTPLASLVGNIELVARGPLAPEQSARVQAMQNSSAELLQIVSDVLDFSKIDVGQMRLVEEPGSIAALLVRIALGHAPLAVRQHLPFYLVMDRAIPAQVRFDAVRVAQIANNLLSNAFKFTRSGKIVLRARWSEGTLAISVSDSGDGIPEDLKPHLFQPFTQGDAHRLTQARGTGLGLSICARLAQLMHGRVELDSALGVGTRVAVTLPLHPEGEATAGDEWTLPDAHPAILCRAPENREWLANLFDSRSSMPTFLSLEAPPRDGTFDYLLVTDEFTGDDIASLWPDQAKIIWLRQDGPLVPLELDGGALVVSLYSLAGIRAATQKRIRSRVAAAQAQQPAADQPATDENFASLTALIAEDNRLNRALLRDQLRILGATVIEAKDGEEALARLDERPVDLILTDLNMPGMNGYALLDAVRAKRPHLPVYAVSSDALPEQIAQGRALGFSDYLTKPVALAELVRVLAVVSAQISVAGSATLAEDSESDPQAGPPRFPPLPAALADIFIAQVDHDIVDYAQIASQRDFARLNDWAHRVSGGLAVLGPSRINEACMELRATMRDAGGWTEEVGGLAAAVAAELEALRALARRSHSG</sequence>
<dbReference type="PROSITE" id="PS50110">
    <property type="entry name" value="RESPONSE_REGULATORY"/>
    <property type="match status" value="1"/>
</dbReference>
<dbReference type="InterPro" id="IPR001789">
    <property type="entry name" value="Sig_transdc_resp-reg_receiver"/>
</dbReference>
<dbReference type="Pfam" id="PF00512">
    <property type="entry name" value="HisKA"/>
    <property type="match status" value="1"/>
</dbReference>
<keyword evidence="3 6" id="KW-0597">Phosphoprotein</keyword>
<keyword evidence="10" id="KW-0547">Nucleotide-binding</keyword>
<evidence type="ECO:0000256" key="7">
    <source>
        <dbReference type="SAM" id="Phobius"/>
    </source>
</evidence>
<dbReference type="PANTHER" id="PTHR43047">
    <property type="entry name" value="TWO-COMPONENT HISTIDINE PROTEIN KINASE"/>
    <property type="match status" value="1"/>
</dbReference>
<keyword evidence="5" id="KW-0418">Kinase</keyword>
<evidence type="ECO:0000259" key="9">
    <source>
        <dbReference type="PROSITE" id="PS50110"/>
    </source>
</evidence>
<dbReference type="InterPro" id="IPR011006">
    <property type="entry name" value="CheY-like_superfamily"/>
</dbReference>
<reference evidence="10 11" key="1">
    <citation type="submission" date="2024-01" db="EMBL/GenBank/DDBJ databases">
        <title>The diversity of rhizobia nodulating Mimosa spp. in eleven states of Brazil covering several biomes is determined by host plant, location, and edaphic factors.</title>
        <authorList>
            <person name="Rouws L."/>
            <person name="Barauna A."/>
            <person name="Beukes C."/>
            <person name="De Faria S.M."/>
            <person name="Gross E."/>
            <person name="Dos Reis Junior F.B."/>
            <person name="Simon M."/>
            <person name="Maluk M."/>
            <person name="Odee D.W."/>
            <person name="Kenicer G."/>
            <person name="Young J.P.W."/>
            <person name="Reis V.M."/>
            <person name="Zilli J."/>
            <person name="James E.K."/>
        </authorList>
    </citation>
    <scope>NUCLEOTIDE SEQUENCE [LARGE SCALE GENOMIC DNA]</scope>
    <source>
        <strain evidence="10 11">JPY167</strain>
    </source>
</reference>
<keyword evidence="7" id="KW-0472">Membrane</keyword>
<dbReference type="EMBL" id="JAYMRV010000012">
    <property type="protein sequence ID" value="MEM5425521.1"/>
    <property type="molecule type" value="Genomic_DNA"/>
</dbReference>
<feature type="transmembrane region" description="Helical" evidence="7">
    <location>
        <begin position="329"/>
        <end position="349"/>
    </location>
</feature>
<comment type="caution">
    <text evidence="10">The sequence shown here is derived from an EMBL/GenBank/DDBJ whole genome shotgun (WGS) entry which is preliminary data.</text>
</comment>
<dbReference type="SMART" id="SM00387">
    <property type="entry name" value="HATPase_c"/>
    <property type="match status" value="1"/>
</dbReference>
<dbReference type="InterPro" id="IPR003594">
    <property type="entry name" value="HATPase_dom"/>
</dbReference>
<dbReference type="Pfam" id="PF00072">
    <property type="entry name" value="Response_reg"/>
    <property type="match status" value="1"/>
</dbReference>
<dbReference type="SUPFAM" id="SSF52172">
    <property type="entry name" value="CheY-like"/>
    <property type="match status" value="1"/>
</dbReference>
<feature type="modified residue" description="4-aspartylphosphate" evidence="6">
    <location>
        <position position="915"/>
    </location>
</feature>
<dbReference type="SUPFAM" id="SSF55874">
    <property type="entry name" value="ATPase domain of HSP90 chaperone/DNA topoisomerase II/histidine kinase"/>
    <property type="match status" value="1"/>
</dbReference>
<keyword evidence="4" id="KW-0808">Transferase</keyword>
<evidence type="ECO:0000313" key="10">
    <source>
        <dbReference type="EMBL" id="MEM5425521.1"/>
    </source>
</evidence>
<keyword evidence="7" id="KW-0812">Transmembrane</keyword>
<gene>
    <name evidence="10" type="ORF">VSR73_31260</name>
</gene>
<dbReference type="InterPro" id="IPR036097">
    <property type="entry name" value="HisK_dim/P_sf"/>
</dbReference>
<dbReference type="Pfam" id="PF02518">
    <property type="entry name" value="HATPase_c"/>
    <property type="match status" value="1"/>
</dbReference>
<dbReference type="InterPro" id="IPR036641">
    <property type="entry name" value="HPT_dom_sf"/>
</dbReference>
<dbReference type="CDD" id="cd17546">
    <property type="entry name" value="REC_hyHK_CKI1_RcsC-like"/>
    <property type="match status" value="1"/>
</dbReference>
<organism evidence="10 11">
    <name type="scientific">Paraburkholderia ferrariae</name>
    <dbReference type="NCBI Taxonomy" id="386056"/>
    <lineage>
        <taxon>Bacteria</taxon>
        <taxon>Pseudomonadati</taxon>
        <taxon>Pseudomonadota</taxon>
        <taxon>Betaproteobacteria</taxon>
        <taxon>Burkholderiales</taxon>
        <taxon>Burkholderiaceae</taxon>
        <taxon>Paraburkholderia</taxon>
    </lineage>
</organism>
<dbReference type="CDD" id="cd00082">
    <property type="entry name" value="HisKA"/>
    <property type="match status" value="1"/>
</dbReference>
<dbReference type="InterPro" id="IPR005467">
    <property type="entry name" value="His_kinase_dom"/>
</dbReference>
<proteinExistence type="predicted"/>
<dbReference type="SUPFAM" id="SSF47384">
    <property type="entry name" value="Homodimeric domain of signal transducing histidine kinase"/>
    <property type="match status" value="1"/>
</dbReference>
<keyword evidence="11" id="KW-1185">Reference proteome</keyword>
<evidence type="ECO:0000256" key="2">
    <source>
        <dbReference type="ARBA" id="ARBA00012438"/>
    </source>
</evidence>
<evidence type="ECO:0000256" key="3">
    <source>
        <dbReference type="ARBA" id="ARBA00022553"/>
    </source>
</evidence>
<dbReference type="Gene3D" id="3.40.50.2300">
    <property type="match status" value="1"/>
</dbReference>
<protein>
    <recommendedName>
        <fullName evidence="2">histidine kinase</fullName>
        <ecNumber evidence="2">2.7.13.3</ecNumber>
    </recommendedName>
</protein>
<dbReference type="InterPro" id="IPR036890">
    <property type="entry name" value="HATPase_C_sf"/>
</dbReference>
<dbReference type="PRINTS" id="PR00344">
    <property type="entry name" value="BCTRLSENSOR"/>
</dbReference>
<dbReference type="RefSeq" id="WP_342949480.1">
    <property type="nucleotide sequence ID" value="NZ_JAYMRV010000012.1"/>
</dbReference>
<feature type="transmembrane region" description="Helical" evidence="7">
    <location>
        <begin position="304"/>
        <end position="323"/>
    </location>
</feature>
<evidence type="ECO:0000313" key="11">
    <source>
        <dbReference type="Proteomes" id="UP001489897"/>
    </source>
</evidence>
<dbReference type="CDD" id="cd16922">
    <property type="entry name" value="HATPase_EvgS-ArcB-TorS-like"/>
    <property type="match status" value="1"/>
</dbReference>
<dbReference type="SUPFAM" id="SSF47226">
    <property type="entry name" value="Histidine-containing phosphotransfer domain, HPT domain"/>
    <property type="match status" value="1"/>
</dbReference>
<dbReference type="SMART" id="SM00388">
    <property type="entry name" value="HisKA"/>
    <property type="match status" value="1"/>
</dbReference>
<evidence type="ECO:0000256" key="4">
    <source>
        <dbReference type="ARBA" id="ARBA00022679"/>
    </source>
</evidence>
<dbReference type="EC" id="2.7.13.3" evidence="2"/>
<evidence type="ECO:0000256" key="6">
    <source>
        <dbReference type="PROSITE-ProRule" id="PRU00169"/>
    </source>
</evidence>
<evidence type="ECO:0000259" key="8">
    <source>
        <dbReference type="PROSITE" id="PS50109"/>
    </source>
</evidence>
<comment type="catalytic activity">
    <reaction evidence="1">
        <text>ATP + protein L-histidine = ADP + protein N-phospho-L-histidine.</text>
        <dbReference type="EC" id="2.7.13.3"/>
    </reaction>
</comment>
<dbReference type="Proteomes" id="UP001489897">
    <property type="component" value="Unassembled WGS sequence"/>
</dbReference>
<evidence type="ECO:0000256" key="5">
    <source>
        <dbReference type="ARBA" id="ARBA00022777"/>
    </source>
</evidence>
<feature type="domain" description="Histidine kinase" evidence="8">
    <location>
        <begin position="507"/>
        <end position="723"/>
    </location>
</feature>
<dbReference type="InterPro" id="IPR003661">
    <property type="entry name" value="HisK_dim/P_dom"/>
</dbReference>
<dbReference type="PANTHER" id="PTHR43047:SF72">
    <property type="entry name" value="OSMOSENSING HISTIDINE PROTEIN KINASE SLN1"/>
    <property type="match status" value="1"/>
</dbReference>
<feature type="transmembrane region" description="Helical" evidence="7">
    <location>
        <begin position="33"/>
        <end position="61"/>
    </location>
</feature>
<name>A0ABU9RZL9_9BURK</name>
<dbReference type="Gene3D" id="1.10.287.130">
    <property type="match status" value="1"/>
</dbReference>
<dbReference type="InterPro" id="IPR004358">
    <property type="entry name" value="Sig_transdc_His_kin-like_C"/>
</dbReference>
<keyword evidence="10" id="KW-0067">ATP-binding</keyword>
<dbReference type="Gene3D" id="3.30.565.10">
    <property type="entry name" value="Histidine kinase-like ATPase, C-terminal domain"/>
    <property type="match status" value="1"/>
</dbReference>
<keyword evidence="7" id="KW-1133">Transmembrane helix</keyword>
<dbReference type="SMART" id="SM00448">
    <property type="entry name" value="REC"/>
    <property type="match status" value="1"/>
</dbReference>
<dbReference type="GO" id="GO:0005524">
    <property type="term" value="F:ATP binding"/>
    <property type="evidence" value="ECO:0007669"/>
    <property type="project" value="UniProtKB-KW"/>
</dbReference>
<feature type="domain" description="Response regulatory" evidence="9">
    <location>
        <begin position="866"/>
        <end position="980"/>
    </location>
</feature>
<accession>A0ABU9RZL9</accession>
<dbReference type="PROSITE" id="PS50109">
    <property type="entry name" value="HIS_KIN"/>
    <property type="match status" value="1"/>
</dbReference>